<reference evidence="5 6" key="1">
    <citation type="submission" date="2019-08" db="EMBL/GenBank/DDBJ databases">
        <title>Archangium and Cystobacter genomes.</title>
        <authorList>
            <person name="Chen I.-C.K."/>
            <person name="Wielgoss S."/>
        </authorList>
    </citation>
    <scope>NUCLEOTIDE SEQUENCE [LARGE SCALE GENOMIC DNA]</scope>
    <source>
        <strain evidence="5 6">Cbm 6</strain>
    </source>
</reference>
<feature type="chain" id="PRO_5046055780" evidence="3">
    <location>
        <begin position="23"/>
        <end position="467"/>
    </location>
</feature>
<dbReference type="RefSeq" id="WP_395817759.1">
    <property type="nucleotide sequence ID" value="NZ_CP043494.1"/>
</dbReference>
<keyword evidence="6" id="KW-1185">Reference proteome</keyword>
<evidence type="ECO:0000256" key="2">
    <source>
        <dbReference type="ARBA" id="ARBA00022729"/>
    </source>
</evidence>
<feature type="signal peptide" evidence="3">
    <location>
        <begin position="1"/>
        <end position="22"/>
    </location>
</feature>
<dbReference type="PANTHER" id="PTHR30483">
    <property type="entry name" value="LEUCINE-SPECIFIC-BINDING PROTEIN"/>
    <property type="match status" value="1"/>
</dbReference>
<organism evidence="5 6">
    <name type="scientific">Archangium minus</name>
    <dbReference type="NCBI Taxonomy" id="83450"/>
    <lineage>
        <taxon>Bacteria</taxon>
        <taxon>Pseudomonadati</taxon>
        <taxon>Myxococcota</taxon>
        <taxon>Myxococcia</taxon>
        <taxon>Myxococcales</taxon>
        <taxon>Cystobacterineae</taxon>
        <taxon>Archangiaceae</taxon>
        <taxon>Archangium</taxon>
    </lineage>
</organism>
<proteinExistence type="inferred from homology"/>
<dbReference type="Pfam" id="PF13458">
    <property type="entry name" value="Peripla_BP_6"/>
    <property type="match status" value="1"/>
</dbReference>
<name>A0ABY9WS88_9BACT</name>
<keyword evidence="2 3" id="KW-0732">Signal</keyword>
<evidence type="ECO:0000259" key="4">
    <source>
        <dbReference type="Pfam" id="PF13458"/>
    </source>
</evidence>
<dbReference type="InterPro" id="IPR028081">
    <property type="entry name" value="Leu-bd"/>
</dbReference>
<dbReference type="Proteomes" id="UP001611383">
    <property type="component" value="Chromosome"/>
</dbReference>
<evidence type="ECO:0000256" key="1">
    <source>
        <dbReference type="ARBA" id="ARBA00010062"/>
    </source>
</evidence>
<dbReference type="InterPro" id="IPR028082">
    <property type="entry name" value="Peripla_BP_I"/>
</dbReference>
<sequence length="467" mass="49199">MRALMLTGVLSVLATGCSFTTAAGLDQCETSADCGGDQVCTRGVCLPQPTGCGTLHGSTDPNAIQMGALVPLHTSTEENASIDESDEQALNAVLLALEEVNQRGISGKQIALHFCDTGNNAERTKKQAEWLVDNKKVAAVLTAGSSQTLAAAAVTVPRGVLTMSYSATSPELTSLPDTSGGPVGLVWRTSASDAIQGSVIADLLRSDSRLGAPAKVGILYVDDPYGQGLFNIISERLNTGPTRVAHRGYAYPRRGDVRSALEQLDMTYDPDLTVLMGFADDATTILKEASTRTNLKRESGHRWFFSDSVKDKALLEDTVAAGQAQGFYGTAPAQGTGQAFNTFSSRFSDKYKKNPAEYSYTSNAYDAMYLMALSAAYAQGTANAVTGAKMAEGLTKVSSGTSDTNTQLTNSNFTYLSAELAAGRSVNVDGTSGPLDFNAAGEASAPVELWQVQDQSFVTITNVQPPQ</sequence>
<dbReference type="PANTHER" id="PTHR30483:SF6">
    <property type="entry name" value="PERIPLASMIC BINDING PROTEIN OF ABC TRANSPORTER FOR NATURAL AMINO ACIDS"/>
    <property type="match status" value="1"/>
</dbReference>
<protein>
    <submittedName>
        <fullName evidence="5">Amino acid ABC transporter substrate-binding protein</fullName>
    </submittedName>
</protein>
<gene>
    <name evidence="5" type="ORF">F0U60_11260</name>
</gene>
<dbReference type="EMBL" id="CP043494">
    <property type="protein sequence ID" value="WNG44602.1"/>
    <property type="molecule type" value="Genomic_DNA"/>
</dbReference>
<evidence type="ECO:0000313" key="6">
    <source>
        <dbReference type="Proteomes" id="UP001611383"/>
    </source>
</evidence>
<dbReference type="PROSITE" id="PS51257">
    <property type="entry name" value="PROKAR_LIPOPROTEIN"/>
    <property type="match status" value="1"/>
</dbReference>
<evidence type="ECO:0000313" key="5">
    <source>
        <dbReference type="EMBL" id="WNG44602.1"/>
    </source>
</evidence>
<dbReference type="SUPFAM" id="SSF53822">
    <property type="entry name" value="Periplasmic binding protein-like I"/>
    <property type="match status" value="1"/>
</dbReference>
<accession>A0ABY9WS88</accession>
<evidence type="ECO:0000256" key="3">
    <source>
        <dbReference type="SAM" id="SignalP"/>
    </source>
</evidence>
<dbReference type="InterPro" id="IPR051010">
    <property type="entry name" value="BCAA_transport"/>
</dbReference>
<dbReference type="Gene3D" id="3.40.50.2300">
    <property type="match status" value="2"/>
</dbReference>
<feature type="domain" description="Leucine-binding protein" evidence="4">
    <location>
        <begin position="84"/>
        <end position="398"/>
    </location>
</feature>
<comment type="similarity">
    <text evidence="1">Belongs to the leucine-binding protein family.</text>
</comment>